<dbReference type="EMBL" id="OKRB01000095">
    <property type="protein sequence ID" value="SPE23234.1"/>
    <property type="molecule type" value="Genomic_DNA"/>
</dbReference>
<dbReference type="AlphaFoldDB" id="A0A2N9LJD7"/>
<gene>
    <name evidence="1" type="ORF">SBA5_380005</name>
</gene>
<dbReference type="Gene3D" id="2.120.10.70">
    <property type="entry name" value="Fucose-specific lectin"/>
    <property type="match status" value="1"/>
</dbReference>
<dbReference type="Proteomes" id="UP000239735">
    <property type="component" value="Unassembled WGS sequence"/>
</dbReference>
<name>A0A2N9LJD7_9BACT</name>
<reference evidence="2" key="1">
    <citation type="submission" date="2018-02" db="EMBL/GenBank/DDBJ databases">
        <authorList>
            <person name="Hausmann B."/>
        </authorList>
    </citation>
    <scope>NUCLEOTIDE SEQUENCE [LARGE SCALE GENOMIC DNA]</scope>
    <source>
        <strain evidence="2">Peat soil MAG SbA5</strain>
    </source>
</reference>
<proteinExistence type="predicted"/>
<accession>A0A2N9LJD7</accession>
<dbReference type="SUPFAM" id="SSF89372">
    <property type="entry name" value="Fucose-specific lectin"/>
    <property type="match status" value="1"/>
</dbReference>
<evidence type="ECO:0000313" key="1">
    <source>
        <dbReference type="EMBL" id="SPE23234.1"/>
    </source>
</evidence>
<protein>
    <submittedName>
        <fullName evidence="1">Uncharacterized protein</fullName>
    </submittedName>
</protein>
<sequence length="381" mass="40926">MYQAGSISTPGTCTQGKLLQYVPGFDADQTIIPHQERVVTQCGPPSILTGSDGGLHLFVAGKADPTRSLSCAPWPLSPLCIHLRPETVAPDLIRLPDMVDGIQRFVSGIPSAVMNHGAMLAYFNGGQLLEYQRSSENGWSVSAIPVPNLVIDANPVATIAGGSVFVLSAPRGEALLLCKRDLQTATWHFVELGTEASVCSLSGDPAVTEFRGKLHVFVCAVFADRHFPVQEAFELWDFVVDLDGSPLEATPISAIAGFRVGGAPVRVKGTPSAVVSHQRLQVFVRTESGRLVEFRSSDGQQWESLPVSQGEVGGNAGAVLSGDDDPVVYASDLMGYLTEFREIEGAWRGRTISRTSGEAERWPRPVVCGRQVRIFDLDVAV</sequence>
<organism evidence="1 2">
    <name type="scientific">Candidatus Sulfuritelmatomonas gaucii</name>
    <dbReference type="NCBI Taxonomy" id="2043161"/>
    <lineage>
        <taxon>Bacteria</taxon>
        <taxon>Pseudomonadati</taxon>
        <taxon>Acidobacteriota</taxon>
        <taxon>Terriglobia</taxon>
        <taxon>Terriglobales</taxon>
        <taxon>Acidobacteriaceae</taxon>
        <taxon>Candidatus Sulfuritelmatomonas</taxon>
    </lineage>
</organism>
<evidence type="ECO:0000313" key="2">
    <source>
        <dbReference type="Proteomes" id="UP000239735"/>
    </source>
</evidence>